<dbReference type="PROSITE" id="PS00460">
    <property type="entry name" value="GLUTATHIONE_PEROXID_1"/>
    <property type="match status" value="1"/>
</dbReference>
<dbReference type="GO" id="GO:0034599">
    <property type="term" value="P:cellular response to oxidative stress"/>
    <property type="evidence" value="ECO:0007669"/>
    <property type="project" value="TreeGrafter"/>
</dbReference>
<feature type="active site" evidence="4">
    <location>
        <position position="35"/>
    </location>
</feature>
<dbReference type="Proteomes" id="UP000054709">
    <property type="component" value="Unassembled WGS sequence"/>
</dbReference>
<keyword evidence="3 5" id="KW-0560">Oxidoreductase</keyword>
<dbReference type="Pfam" id="PF00255">
    <property type="entry name" value="GSHPx"/>
    <property type="match status" value="1"/>
</dbReference>
<dbReference type="InterPro" id="IPR000889">
    <property type="entry name" value="Glutathione_peroxidase"/>
</dbReference>
<dbReference type="EMBL" id="LCZJ02000034">
    <property type="protein sequence ID" value="KTD84433.1"/>
    <property type="molecule type" value="Genomic_DNA"/>
</dbReference>
<name>A0A0W1ASW7_9BACL</name>
<evidence type="ECO:0000313" key="7">
    <source>
        <dbReference type="EMBL" id="KTD84433.1"/>
    </source>
</evidence>
<evidence type="ECO:0000313" key="8">
    <source>
        <dbReference type="Proteomes" id="UP000054709"/>
    </source>
</evidence>
<dbReference type="PROSITE" id="PS51355">
    <property type="entry name" value="GLUTATHIONE_PEROXID_3"/>
    <property type="match status" value="1"/>
</dbReference>
<keyword evidence="8" id="KW-1185">Reference proteome</keyword>
<dbReference type="FunFam" id="3.40.30.10:FF:000010">
    <property type="entry name" value="Glutathione peroxidase"/>
    <property type="match status" value="1"/>
</dbReference>
<sequence length="181" mass="20783">MSIYPYTARSIRGKEIELEEYKGKVLLIVNTASKCGFTHQYSDLQKLYERYEDRGFQILGFPSNQFGEQEPGSNEEVNVFCQINYGVTFPLFEKVEVKGENKHPLFTHLTKQAGFEGFDMNHSSGKLLQSMLESKDPEALNNDEIKWNFTKFLIDREGNVVTRFESTVDPLDIEPAIEALL</sequence>
<dbReference type="InterPro" id="IPR029759">
    <property type="entry name" value="GPX_AS"/>
</dbReference>
<keyword evidence="2 5" id="KW-0575">Peroxidase</keyword>
<dbReference type="OrthoDB" id="9789406at2"/>
<comment type="caution">
    <text evidence="7">The sequence shown here is derived from an EMBL/GenBank/DDBJ whole genome shotgun (WGS) entry which is preliminary data.</text>
</comment>
<evidence type="ECO:0000256" key="5">
    <source>
        <dbReference type="RuleBase" id="RU000499"/>
    </source>
</evidence>
<dbReference type="PANTHER" id="PTHR11592">
    <property type="entry name" value="GLUTATHIONE PEROXIDASE"/>
    <property type="match status" value="1"/>
</dbReference>
<accession>A0A0W1ASW7</accession>
<dbReference type="PANTHER" id="PTHR11592:SF78">
    <property type="entry name" value="GLUTATHIONE PEROXIDASE"/>
    <property type="match status" value="1"/>
</dbReference>
<dbReference type="CDD" id="cd00340">
    <property type="entry name" value="GSH_Peroxidase"/>
    <property type="match status" value="1"/>
</dbReference>
<feature type="domain" description="Thioredoxin" evidence="6">
    <location>
        <begin position="1"/>
        <end position="181"/>
    </location>
</feature>
<organism evidence="7 8">
    <name type="scientific">Paenibacillus etheri</name>
    <dbReference type="NCBI Taxonomy" id="1306852"/>
    <lineage>
        <taxon>Bacteria</taxon>
        <taxon>Bacillati</taxon>
        <taxon>Bacillota</taxon>
        <taxon>Bacilli</taxon>
        <taxon>Bacillales</taxon>
        <taxon>Paenibacillaceae</taxon>
        <taxon>Paenibacillus</taxon>
    </lineage>
</organism>
<evidence type="ECO:0000259" key="6">
    <source>
        <dbReference type="PROSITE" id="PS51352"/>
    </source>
</evidence>
<dbReference type="GO" id="GO:0004601">
    <property type="term" value="F:peroxidase activity"/>
    <property type="evidence" value="ECO:0007669"/>
    <property type="project" value="UniProtKB-KW"/>
</dbReference>
<comment type="similarity">
    <text evidence="1 5">Belongs to the glutathione peroxidase family.</text>
</comment>
<proteinExistence type="inferred from homology"/>
<dbReference type="PIRSF" id="PIRSF000303">
    <property type="entry name" value="Glutathion_perox"/>
    <property type="match status" value="1"/>
</dbReference>
<reference evidence="7 8" key="1">
    <citation type="journal article" date="2015" name="Int. Biodeterior. Biodegradation">
        <title>Physiological and genetic screening methods for the isolation of methyl tert-butyl ether-degrading bacteria for bioremediation purposes.</title>
        <authorList>
            <person name="Guisado I.M."/>
            <person name="Purswani J."/>
            <person name="Gonzalez Lopez J."/>
            <person name="Pozo C."/>
        </authorList>
    </citation>
    <scope>NUCLEOTIDE SEQUENCE [LARGE SCALE GENOMIC DNA]</scope>
    <source>
        <strain evidence="7 8">SH7</strain>
    </source>
</reference>
<evidence type="ECO:0000256" key="1">
    <source>
        <dbReference type="ARBA" id="ARBA00006926"/>
    </source>
</evidence>
<dbReference type="SUPFAM" id="SSF52833">
    <property type="entry name" value="Thioredoxin-like"/>
    <property type="match status" value="1"/>
</dbReference>
<dbReference type="PROSITE" id="PS00763">
    <property type="entry name" value="GLUTATHIONE_PEROXID_2"/>
    <property type="match status" value="1"/>
</dbReference>
<dbReference type="PROSITE" id="PS51352">
    <property type="entry name" value="THIOREDOXIN_2"/>
    <property type="match status" value="1"/>
</dbReference>
<evidence type="ECO:0000256" key="2">
    <source>
        <dbReference type="ARBA" id="ARBA00022559"/>
    </source>
</evidence>
<gene>
    <name evidence="7" type="ORF">UQ64_25930</name>
</gene>
<dbReference type="AlphaFoldDB" id="A0A0W1ASW7"/>
<evidence type="ECO:0000256" key="4">
    <source>
        <dbReference type="PIRSR" id="PIRSR000303-1"/>
    </source>
</evidence>
<dbReference type="RefSeq" id="WP_060625755.1">
    <property type="nucleotide sequence ID" value="NZ_LCZJ02000034.1"/>
</dbReference>
<dbReference type="InterPro" id="IPR036249">
    <property type="entry name" value="Thioredoxin-like_sf"/>
</dbReference>
<dbReference type="Gene3D" id="3.40.30.10">
    <property type="entry name" value="Glutaredoxin"/>
    <property type="match status" value="1"/>
</dbReference>
<dbReference type="InterPro" id="IPR029760">
    <property type="entry name" value="GPX_CS"/>
</dbReference>
<evidence type="ECO:0000256" key="3">
    <source>
        <dbReference type="ARBA" id="ARBA00023002"/>
    </source>
</evidence>
<dbReference type="PRINTS" id="PR01011">
    <property type="entry name" value="GLUTPROXDASE"/>
</dbReference>
<protein>
    <recommendedName>
        <fullName evidence="5">Glutathione peroxidase</fullName>
    </recommendedName>
</protein>
<dbReference type="InterPro" id="IPR013766">
    <property type="entry name" value="Thioredoxin_domain"/>
</dbReference>